<name>A0A067SDS8_GALM3</name>
<evidence type="ECO:0000313" key="1">
    <source>
        <dbReference type="EMBL" id="KDR69090.1"/>
    </source>
</evidence>
<proteinExistence type="predicted"/>
<accession>A0A067SDS8</accession>
<dbReference type="EMBL" id="KL142404">
    <property type="protein sequence ID" value="KDR69090.1"/>
    <property type="molecule type" value="Genomic_DNA"/>
</dbReference>
<reference evidence="2" key="1">
    <citation type="journal article" date="2014" name="Proc. Natl. Acad. Sci. U.S.A.">
        <title>Extensive sampling of basidiomycete genomes demonstrates inadequacy of the white-rot/brown-rot paradigm for wood decay fungi.</title>
        <authorList>
            <person name="Riley R."/>
            <person name="Salamov A.A."/>
            <person name="Brown D.W."/>
            <person name="Nagy L.G."/>
            <person name="Floudas D."/>
            <person name="Held B.W."/>
            <person name="Levasseur A."/>
            <person name="Lombard V."/>
            <person name="Morin E."/>
            <person name="Otillar R."/>
            <person name="Lindquist E.A."/>
            <person name="Sun H."/>
            <person name="LaButti K.M."/>
            <person name="Schmutz J."/>
            <person name="Jabbour D."/>
            <person name="Luo H."/>
            <person name="Baker S.E."/>
            <person name="Pisabarro A.G."/>
            <person name="Walton J.D."/>
            <person name="Blanchette R.A."/>
            <person name="Henrissat B."/>
            <person name="Martin F."/>
            <person name="Cullen D."/>
            <person name="Hibbett D.S."/>
            <person name="Grigoriev I.V."/>
        </authorList>
    </citation>
    <scope>NUCLEOTIDE SEQUENCE [LARGE SCALE GENOMIC DNA]</scope>
    <source>
        <strain evidence="2">CBS 339.88</strain>
    </source>
</reference>
<protein>
    <submittedName>
        <fullName evidence="1">Uncharacterized protein</fullName>
    </submittedName>
</protein>
<gene>
    <name evidence="1" type="ORF">GALMADRAFT_215386</name>
</gene>
<sequence length="204" mass="22674">MHLAAVSEWQAKRAARKDISTDVSLERRDARQISRAGVEAPGDAKGSGAWVRYMRKRTGPGRKMGMGFNLEWHEADIELGGGGGSQLGKYACTRRIRYERAGWGETATASRDKGFVSKSVIVLLQTSQSNCRADIMPRADDDGWLNVPMWSLLTPERALVIESATVVAFGIAYKDLYMKLKMARYSSSGASFDIWLYSSNFHIE</sequence>
<evidence type="ECO:0000313" key="2">
    <source>
        <dbReference type="Proteomes" id="UP000027222"/>
    </source>
</evidence>
<dbReference type="HOGENOM" id="CLU_1343340_0_0_1"/>
<dbReference type="AlphaFoldDB" id="A0A067SDS8"/>
<organism evidence="1 2">
    <name type="scientific">Galerina marginata (strain CBS 339.88)</name>
    <dbReference type="NCBI Taxonomy" id="685588"/>
    <lineage>
        <taxon>Eukaryota</taxon>
        <taxon>Fungi</taxon>
        <taxon>Dikarya</taxon>
        <taxon>Basidiomycota</taxon>
        <taxon>Agaricomycotina</taxon>
        <taxon>Agaricomycetes</taxon>
        <taxon>Agaricomycetidae</taxon>
        <taxon>Agaricales</taxon>
        <taxon>Agaricineae</taxon>
        <taxon>Strophariaceae</taxon>
        <taxon>Galerina</taxon>
    </lineage>
</organism>
<keyword evidence="2" id="KW-1185">Reference proteome</keyword>
<dbReference type="Proteomes" id="UP000027222">
    <property type="component" value="Unassembled WGS sequence"/>
</dbReference>